<evidence type="ECO:0000313" key="3">
    <source>
        <dbReference type="Proteomes" id="UP000789570"/>
    </source>
</evidence>
<proteinExistence type="predicted"/>
<feature type="non-terminal residue" evidence="2">
    <location>
        <position position="1"/>
    </location>
</feature>
<feature type="region of interest" description="Disordered" evidence="1">
    <location>
        <begin position="130"/>
        <end position="155"/>
    </location>
</feature>
<name>A0A9N9I2C4_9GLOM</name>
<dbReference type="Proteomes" id="UP000789570">
    <property type="component" value="Unassembled WGS sequence"/>
</dbReference>
<organism evidence="2 3">
    <name type="scientific">Funneliformis caledonium</name>
    <dbReference type="NCBI Taxonomy" id="1117310"/>
    <lineage>
        <taxon>Eukaryota</taxon>
        <taxon>Fungi</taxon>
        <taxon>Fungi incertae sedis</taxon>
        <taxon>Mucoromycota</taxon>
        <taxon>Glomeromycotina</taxon>
        <taxon>Glomeromycetes</taxon>
        <taxon>Glomerales</taxon>
        <taxon>Glomeraceae</taxon>
        <taxon>Funneliformis</taxon>
    </lineage>
</organism>
<sequence>MKLLRIPEYHSSEESETDQKNDEGKRQIVVYNYFWRSNENLLRNVFEKHVLLQQLAQLTRPQIYDEIRFCKNVLPSKNAPSWASTDGYDRSLDYSTEEEHIYGESSITGMIRGVILQNEQDKDVLQYDDIPRYDNAPQGDDNYDDIPQYFTNDED</sequence>
<reference evidence="2" key="1">
    <citation type="submission" date="2021-06" db="EMBL/GenBank/DDBJ databases">
        <authorList>
            <person name="Kallberg Y."/>
            <person name="Tangrot J."/>
            <person name="Rosling A."/>
        </authorList>
    </citation>
    <scope>NUCLEOTIDE SEQUENCE</scope>
    <source>
        <strain evidence="2">UK204</strain>
    </source>
</reference>
<evidence type="ECO:0000313" key="2">
    <source>
        <dbReference type="EMBL" id="CAG8717527.1"/>
    </source>
</evidence>
<accession>A0A9N9I2C4</accession>
<keyword evidence="3" id="KW-1185">Reference proteome</keyword>
<gene>
    <name evidence="2" type="ORF">FCALED_LOCUS14228</name>
</gene>
<dbReference type="AlphaFoldDB" id="A0A9N9I2C4"/>
<feature type="region of interest" description="Disordered" evidence="1">
    <location>
        <begin position="1"/>
        <end position="22"/>
    </location>
</feature>
<dbReference type="EMBL" id="CAJVPQ010009740">
    <property type="protein sequence ID" value="CAG8717527.1"/>
    <property type="molecule type" value="Genomic_DNA"/>
</dbReference>
<comment type="caution">
    <text evidence="2">The sequence shown here is derived from an EMBL/GenBank/DDBJ whole genome shotgun (WGS) entry which is preliminary data.</text>
</comment>
<dbReference type="OrthoDB" id="2395461at2759"/>
<protein>
    <submittedName>
        <fullName evidence="2">13114_t:CDS:1</fullName>
    </submittedName>
</protein>
<evidence type="ECO:0000256" key="1">
    <source>
        <dbReference type="SAM" id="MobiDB-lite"/>
    </source>
</evidence>